<organism evidence="1 2">
    <name type="scientific">Streptomyces chartreusis</name>
    <dbReference type="NCBI Taxonomy" id="1969"/>
    <lineage>
        <taxon>Bacteria</taxon>
        <taxon>Bacillati</taxon>
        <taxon>Actinomycetota</taxon>
        <taxon>Actinomycetes</taxon>
        <taxon>Kitasatosporales</taxon>
        <taxon>Streptomycetaceae</taxon>
        <taxon>Streptomyces</taxon>
    </lineage>
</organism>
<evidence type="ECO:0000313" key="2">
    <source>
        <dbReference type="Proteomes" id="UP000509418"/>
    </source>
</evidence>
<evidence type="ECO:0000313" key="1">
    <source>
        <dbReference type="EMBL" id="QKZ24965.1"/>
    </source>
</evidence>
<reference evidence="1 2" key="1">
    <citation type="submission" date="2020-06" db="EMBL/GenBank/DDBJ databases">
        <title>Genome mining for natural products.</title>
        <authorList>
            <person name="Zhang B."/>
            <person name="Shi J."/>
            <person name="Ge H."/>
        </authorList>
    </citation>
    <scope>NUCLEOTIDE SEQUENCE [LARGE SCALE GENOMIC DNA]</scope>
    <source>
        <strain evidence="1 2">NA02069</strain>
    </source>
</reference>
<accession>A0A7H8TNK1</accession>
<dbReference type="EMBL" id="CP056041">
    <property type="protein sequence ID" value="QKZ24965.1"/>
    <property type="molecule type" value="Genomic_DNA"/>
</dbReference>
<dbReference type="Proteomes" id="UP000509418">
    <property type="component" value="Chromosome"/>
</dbReference>
<protein>
    <submittedName>
        <fullName evidence="1">Uncharacterized protein</fullName>
    </submittedName>
</protein>
<keyword evidence="2" id="KW-1185">Reference proteome</keyword>
<gene>
    <name evidence="1" type="ORF">HUT05_26485</name>
</gene>
<dbReference type="RefSeq" id="WP_176579293.1">
    <property type="nucleotide sequence ID" value="NZ_CBDRGH010000059.1"/>
</dbReference>
<name>A0A7H8TNK1_STRCX</name>
<proteinExistence type="predicted"/>
<sequence>MYDPVCACTEEADEPTIVVLCGSTRFMDAMVEANVQETAAGRIVLAPGCDLKTPHPLWADPAYVEALKPRLDALHRAKIRLAHEVLVVGDYIGDSTRAEIEYARQLGKPVRYTHPAVEESAK</sequence>
<dbReference type="AlphaFoldDB" id="A0A7H8TNK1"/>